<proteinExistence type="predicted"/>
<evidence type="ECO:0000313" key="3">
    <source>
        <dbReference type="EMBL" id="SCL94061.1"/>
    </source>
</evidence>
<protein>
    <submittedName>
        <fullName evidence="2">Uncharacterized protein</fullName>
    </submittedName>
</protein>
<evidence type="ECO:0000313" key="11">
    <source>
        <dbReference type="Proteomes" id="UP000516480"/>
    </source>
</evidence>
<organism evidence="2 7">
    <name type="scientific">Plasmodium berghei</name>
    <dbReference type="NCBI Taxonomy" id="5821"/>
    <lineage>
        <taxon>Eukaryota</taxon>
        <taxon>Sar</taxon>
        <taxon>Alveolata</taxon>
        <taxon>Apicomplexa</taxon>
        <taxon>Aconoidasida</taxon>
        <taxon>Haemosporida</taxon>
        <taxon>Plasmodiidae</taxon>
        <taxon>Plasmodium</taxon>
        <taxon>Plasmodium (Vinckeia)</taxon>
    </lineage>
</organism>
<evidence type="ECO:0000313" key="7">
    <source>
        <dbReference type="Proteomes" id="UP000069549"/>
    </source>
</evidence>
<reference evidence="2 7" key="1">
    <citation type="submission" date="2016-02" db="EMBL/GenBank/DDBJ databases">
        <authorList>
            <consortium name="Pathogen Informatics"/>
        </authorList>
    </citation>
    <scope>NUCLEOTIDE SEQUENCE [LARGE SCALE GENOMIC DNA]</scope>
    <source>
        <strain evidence="2 7">K173</strain>
        <strain evidence="3 11">NK65 ny</strain>
        <strain evidence="6 10">NK65e</strain>
        <strain evidence="4 8">SP11 Antwerpcl1</strain>
        <strain evidence="5 9">SP11 RLL</strain>
    </source>
</reference>
<feature type="region of interest" description="Disordered" evidence="1">
    <location>
        <begin position="220"/>
        <end position="249"/>
    </location>
</feature>
<evidence type="ECO:0000256" key="1">
    <source>
        <dbReference type="SAM" id="MobiDB-lite"/>
    </source>
</evidence>
<dbReference type="EMBL" id="LT608274">
    <property type="protein sequence ID" value="SCM17731.1"/>
    <property type="molecule type" value="Genomic_DNA"/>
</dbReference>
<accession>A0A0Y9X0N3</accession>
<dbReference type="Proteomes" id="UP000220214">
    <property type="component" value="Chromosome 10"/>
</dbReference>
<evidence type="ECO:0000313" key="9">
    <source>
        <dbReference type="Proteomes" id="UP000219974"/>
    </source>
</evidence>
<evidence type="ECO:0000313" key="5">
    <source>
        <dbReference type="EMBL" id="SCM17731.1"/>
    </source>
</evidence>
<dbReference type="OrthoDB" id="448686at2759"/>
<dbReference type="Proteomes" id="UP000219860">
    <property type="component" value="Chromosome 10"/>
</dbReference>
<feature type="compositionally biased region" description="Low complexity" evidence="1">
    <location>
        <begin position="238"/>
        <end position="249"/>
    </location>
</feature>
<dbReference type="EMBL" id="LT608258">
    <property type="protein sequence ID" value="SCM15935.1"/>
    <property type="molecule type" value="Genomic_DNA"/>
</dbReference>
<dbReference type="AlphaFoldDB" id="A0A0Y9X0N3"/>
<dbReference type="EMBL" id="LT614636">
    <property type="protein sequence ID" value="SCN25909.1"/>
    <property type="molecule type" value="Genomic_DNA"/>
</dbReference>
<evidence type="ECO:0000313" key="6">
    <source>
        <dbReference type="EMBL" id="SCN25909.1"/>
    </source>
</evidence>
<sequence>MNNLTRKDYHYRNFFKNRKAAFFYNERCISHFQDKCSQVDNKQSNFIYTPEKCIKRNEIISLKKNEIPGYILSRLLHYDTTFNNTSTSIKEQDIEQEDKSIVENSDINNCNHEDIQRNQLKEDDEKNCDIFAENKIEGDIDKNDENEEYEGEDEDDKYCKSFYEIYDDNKDTYDCPAELLKFIKKENMDIKLKIKCSSPRNITKFQVKNVINNMFIESENGSSLDDSNDENNKEENGCDNSNTNINNNQNDSDYDFYYLNSNYKNFNYPDRNVLWPNPLIYNHRLQPFVLKKKKNERDDNFEYDKKNIEINKRRLENLWSYSSSYGIDWNTLDELYLNFKNHKINHSNEWENNKNKIMLYASKVAKRKLIKSRKELLDKLNIDYSNNIYKNYDDTNNNMHDINLDDDQTEYNLLFPRSIFRKWTRTLYFYWKDRYMHYYNNTLCDYLKGEIVDLQLLREHNERNLNLSNKKMLNKHSFSLKLVKGSNLYIQRYIKKKKIKIKDNNDNFDLTGVGENIYNTAEKKN</sequence>
<dbReference type="OMA" id="PDRNVLW"/>
<name>A0A0Y9X0N3_PLABE</name>
<evidence type="ECO:0000313" key="4">
    <source>
        <dbReference type="EMBL" id="SCM15935.1"/>
    </source>
</evidence>
<dbReference type="VEuPathDB" id="PlasmoDB:PBANKA_1006000"/>
<dbReference type="Proteomes" id="UP000516480">
    <property type="component" value="Chromosome 10"/>
</dbReference>
<dbReference type="Proteomes" id="UP000069549">
    <property type="component" value="Chromosome 10"/>
</dbReference>
<dbReference type="EMBL" id="LT160030">
    <property type="protein sequence ID" value="CXI49614.1"/>
    <property type="molecule type" value="Genomic_DNA"/>
</dbReference>
<evidence type="ECO:0000313" key="2">
    <source>
        <dbReference type="EMBL" id="CXI49614.1"/>
    </source>
</evidence>
<gene>
    <name evidence="2" type="ORF">PBK173_000230600</name>
    <name evidence="6" type="ORF">PBNK65E_000222600</name>
    <name evidence="3" type="ORF">PBNK65NY_000221500</name>
    <name evidence="4" type="ORF">PBSP11A_000221300</name>
    <name evidence="5" type="ORF">PBSP11RLL_000221400</name>
</gene>
<evidence type="ECO:0000313" key="10">
    <source>
        <dbReference type="Proteomes" id="UP000220214"/>
    </source>
</evidence>
<dbReference type="Proteomes" id="UP000219974">
    <property type="component" value="Chromosome 10"/>
</dbReference>
<evidence type="ECO:0000313" key="8">
    <source>
        <dbReference type="Proteomes" id="UP000219860"/>
    </source>
</evidence>
<dbReference type="EMBL" id="LT608146">
    <property type="protein sequence ID" value="SCL94061.1"/>
    <property type="molecule type" value="Genomic_DNA"/>
</dbReference>